<dbReference type="KEGG" id="dde:Dde_0304"/>
<organism evidence="2 3">
    <name type="scientific">Oleidesulfovibrio alaskensis (strain ATCC BAA-1058 / DSM 17464 / G20)</name>
    <name type="common">Desulfovibrio alaskensis</name>
    <dbReference type="NCBI Taxonomy" id="207559"/>
    <lineage>
        <taxon>Bacteria</taxon>
        <taxon>Pseudomonadati</taxon>
        <taxon>Thermodesulfobacteriota</taxon>
        <taxon>Desulfovibrionia</taxon>
        <taxon>Desulfovibrionales</taxon>
        <taxon>Desulfovibrionaceae</taxon>
        <taxon>Oleidesulfovibrio</taxon>
    </lineage>
</organism>
<reference evidence="2 3" key="1">
    <citation type="journal article" date="2011" name="J. Bacteriol.">
        <title>Complete genome sequence and updated annotation of Desulfovibrio alaskensis G20.</title>
        <authorList>
            <person name="Hauser L.J."/>
            <person name="Land M.L."/>
            <person name="Brown S.D."/>
            <person name="Larimer F."/>
            <person name="Keller K.L."/>
            <person name="Rapp-Giles B.J."/>
            <person name="Price M.N."/>
            <person name="Lin M."/>
            <person name="Bruce D.C."/>
            <person name="Detter J.C."/>
            <person name="Tapia R."/>
            <person name="Han C.S."/>
            <person name="Goodwin L.A."/>
            <person name="Cheng J.F."/>
            <person name="Pitluck S."/>
            <person name="Copeland A."/>
            <person name="Lucas S."/>
            <person name="Nolan M."/>
            <person name="Lapidus A.L."/>
            <person name="Palumbo A.V."/>
            <person name="Wall J.D."/>
        </authorList>
    </citation>
    <scope>NUCLEOTIDE SEQUENCE [LARGE SCALE GENOMIC DNA]</scope>
    <source>
        <strain evidence="3">ATCC BAA 1058 / DSM 17464 / G20</strain>
    </source>
</reference>
<accession>Q316P1</accession>
<dbReference type="InterPro" id="IPR004360">
    <property type="entry name" value="Glyas_Fos-R_dOase_dom"/>
</dbReference>
<dbReference type="PROSITE" id="PS51819">
    <property type="entry name" value="VOC"/>
    <property type="match status" value="1"/>
</dbReference>
<dbReference type="Gene3D" id="3.10.180.10">
    <property type="entry name" value="2,3-Dihydroxybiphenyl 1,2-Dioxygenase, domain 1"/>
    <property type="match status" value="1"/>
</dbReference>
<dbReference type="RefSeq" id="WP_011366449.1">
    <property type="nucleotide sequence ID" value="NC_007519.1"/>
</dbReference>
<dbReference type="InterPro" id="IPR029068">
    <property type="entry name" value="Glyas_Bleomycin-R_OHBP_Dase"/>
</dbReference>
<dbReference type="EMBL" id="CP000112">
    <property type="protein sequence ID" value="ABB37105.1"/>
    <property type="molecule type" value="Genomic_DNA"/>
</dbReference>
<protein>
    <submittedName>
        <fullName evidence="2">Glyoxalase/bleomycin resistance protein/dioxygenase</fullName>
    </submittedName>
</protein>
<sequence length="199" mass="22275">MPRYTGVNHLALVTGDMDTTIRFWRDLLEMPIVAGLGKPGYRQYFLHIANRSMITFFEWDGVTPCEEKDHGYPAPGPAGFDHVSIGVETDEDLWELKDRLDAAGFWVSELVDHGFIHSLYSFDPNGIAIEFSCYVQAVDIVAHPRLTAAEPSAVTLEGPYPQKGHWPAATPAAPDHRRLYPGEGHEFLHTSTNAWQTEP</sequence>
<dbReference type="CDD" id="cd06587">
    <property type="entry name" value="VOC"/>
    <property type="match status" value="1"/>
</dbReference>
<dbReference type="GO" id="GO:0051213">
    <property type="term" value="F:dioxygenase activity"/>
    <property type="evidence" value="ECO:0007669"/>
    <property type="project" value="UniProtKB-KW"/>
</dbReference>
<keyword evidence="2" id="KW-0560">Oxidoreductase</keyword>
<evidence type="ECO:0000313" key="2">
    <source>
        <dbReference type="EMBL" id="ABB37105.1"/>
    </source>
</evidence>
<dbReference type="Proteomes" id="UP000002710">
    <property type="component" value="Chromosome"/>
</dbReference>
<evidence type="ECO:0000313" key="3">
    <source>
        <dbReference type="Proteomes" id="UP000002710"/>
    </source>
</evidence>
<evidence type="ECO:0000259" key="1">
    <source>
        <dbReference type="PROSITE" id="PS51819"/>
    </source>
</evidence>
<feature type="domain" description="VOC" evidence="1">
    <location>
        <begin position="6"/>
        <end position="134"/>
    </location>
</feature>
<dbReference type="AlphaFoldDB" id="Q316P1"/>
<dbReference type="SUPFAM" id="SSF54593">
    <property type="entry name" value="Glyoxalase/Bleomycin resistance protein/Dihydroxybiphenyl dioxygenase"/>
    <property type="match status" value="1"/>
</dbReference>
<keyword evidence="3" id="KW-1185">Reference proteome</keyword>
<proteinExistence type="predicted"/>
<gene>
    <name evidence="2" type="ordered locus">Dde_0304</name>
</gene>
<name>Q316P1_OLEA2</name>
<dbReference type="Pfam" id="PF00903">
    <property type="entry name" value="Glyoxalase"/>
    <property type="match status" value="1"/>
</dbReference>
<dbReference type="HOGENOM" id="CLU_084417_0_1_7"/>
<keyword evidence="2" id="KW-0223">Dioxygenase</keyword>
<dbReference type="STRING" id="207559.Dde_0304"/>
<dbReference type="InterPro" id="IPR037523">
    <property type="entry name" value="VOC_core"/>
</dbReference>
<dbReference type="eggNOG" id="COG0346">
    <property type="taxonomic scope" value="Bacteria"/>
</dbReference>